<keyword evidence="4" id="KW-1185">Reference proteome</keyword>
<dbReference type="Pfam" id="PF08713">
    <property type="entry name" value="DNA_alkylation"/>
    <property type="match status" value="1"/>
</dbReference>
<sequence>MTIPEIEEELQCMAEPKYRDFSSRLLPQAAAEGMLGVRLPKLRQMAGKISKGDWQAFLQTCPDRWFEEIMLQGMVIGRAAKTPEEAIPWIQQFLPKIDNWSICDSFCVGLKVANRYPQQMWRFVTPYVRSEREYFARFGAVMLLDHFAAPEYAGKALQLLDNMRSTAYYAGMAAAWAVSVFYVHCPEITGEYLRHSHLSDAVYNQALQKIIESRRATPEQKTAVRAMKRKPR</sequence>
<reference evidence="2" key="2">
    <citation type="journal article" date="2021" name="Appl. Environ. Microbiol.">
        <title>Adaptability of a Caproate-Producing Bacterium Contributes to Its Dominance in an Anaerobic Fermentation System.</title>
        <authorList>
            <person name="Wang H."/>
            <person name="Gu Y."/>
            <person name="Zhou W."/>
            <person name="Zhao D."/>
            <person name="Qiao Z."/>
            <person name="Zheng J."/>
            <person name="Gao J."/>
            <person name="Chen X."/>
            <person name="Ren C."/>
            <person name="Xu Y."/>
        </authorList>
    </citation>
    <scope>NUCLEOTIDE SEQUENCE</scope>
    <source>
        <strain evidence="2">JNU-WLY1368</strain>
    </source>
</reference>
<proteinExistence type="predicted"/>
<dbReference type="InterPro" id="IPR014825">
    <property type="entry name" value="DNA_alkylation"/>
</dbReference>
<dbReference type="PANTHER" id="PTHR34070">
    <property type="entry name" value="ARMADILLO-TYPE FOLD"/>
    <property type="match status" value="1"/>
</dbReference>
<evidence type="ECO:0000313" key="4">
    <source>
        <dbReference type="Proteomes" id="UP000509623"/>
    </source>
</evidence>
<dbReference type="Gene3D" id="1.25.10.90">
    <property type="match status" value="1"/>
</dbReference>
<evidence type="ECO:0000313" key="3">
    <source>
        <dbReference type="Proteomes" id="UP000501316"/>
    </source>
</evidence>
<name>A0A859DVW6_9FIRM</name>
<gene>
    <name evidence="1" type="ORF">GJQ69_08165</name>
    <name evidence="2" type="ORF">GKP14_05640</name>
</gene>
<dbReference type="RefSeq" id="WP_086035217.1">
    <property type="nucleotide sequence ID" value="NZ_CP046051.1"/>
</dbReference>
<organism evidence="1 3">
    <name type="scientific">Caproicibacterium lactatifermentans</name>
    <dbReference type="NCBI Taxonomy" id="2666138"/>
    <lineage>
        <taxon>Bacteria</taxon>
        <taxon>Bacillati</taxon>
        <taxon>Bacillota</taxon>
        <taxon>Clostridia</taxon>
        <taxon>Eubacteriales</taxon>
        <taxon>Oscillospiraceae</taxon>
        <taxon>Caproicibacterium</taxon>
    </lineage>
</organism>
<evidence type="ECO:0000313" key="2">
    <source>
        <dbReference type="EMBL" id="QKO30534.1"/>
    </source>
</evidence>
<reference evidence="3 4" key="1">
    <citation type="submission" date="2019-11" db="EMBL/GenBank/DDBJ databases">
        <authorList>
            <person name="Ren C."/>
            <person name="Wang H."/>
            <person name="Xu Y."/>
        </authorList>
    </citation>
    <scope>NUCLEOTIDE SEQUENCE [LARGE SCALE GENOMIC DNA]</scope>
    <source>
        <strain evidence="4">JNU-WLY1368</strain>
        <strain evidence="1 3">LBM 19010</strain>
    </source>
</reference>
<reference evidence="2" key="3">
    <citation type="journal article" date="2022" name="Int. J. Syst. Evol. Microbiol.">
        <title>Caproicibacterium lactatifermentans sp. nov., isolated from pit clay used for the production of Chinese strong aroma-type liquor.</title>
        <authorList>
            <person name="Wang H."/>
            <person name="Gu Y."/>
            <person name="Zhao D."/>
            <person name="Qiao Z."/>
            <person name="Zheng J."/>
            <person name="Gao J."/>
            <person name="Ren C."/>
            <person name="Xu Y."/>
        </authorList>
    </citation>
    <scope>NUCLEOTIDE SEQUENCE</scope>
    <source>
        <strain evidence="2">JNU-WLY1368</strain>
    </source>
</reference>
<dbReference type="EMBL" id="CP046161">
    <property type="protein sequence ID" value="QKO30534.1"/>
    <property type="molecule type" value="Genomic_DNA"/>
</dbReference>
<dbReference type="PANTHER" id="PTHR34070:SF1">
    <property type="entry name" value="DNA ALKYLATION REPAIR PROTEIN"/>
    <property type="match status" value="1"/>
</dbReference>
<evidence type="ECO:0000313" key="1">
    <source>
        <dbReference type="EMBL" id="QKN24453.1"/>
    </source>
</evidence>
<protein>
    <submittedName>
        <fullName evidence="1">DNA alkylation repair protein</fullName>
    </submittedName>
</protein>
<dbReference type="KEGG" id="clf:GJQ69_08165"/>
<dbReference type="InterPro" id="IPR016024">
    <property type="entry name" value="ARM-type_fold"/>
</dbReference>
<dbReference type="CDD" id="cd06561">
    <property type="entry name" value="AlkD_like"/>
    <property type="match status" value="1"/>
</dbReference>
<dbReference type="EMBL" id="CP046051">
    <property type="protein sequence ID" value="QKN24453.1"/>
    <property type="molecule type" value="Genomic_DNA"/>
</dbReference>
<dbReference type="Proteomes" id="UP000509623">
    <property type="component" value="Chromosome"/>
</dbReference>
<dbReference type="SUPFAM" id="SSF48371">
    <property type="entry name" value="ARM repeat"/>
    <property type="match status" value="1"/>
</dbReference>
<dbReference type="Proteomes" id="UP000501316">
    <property type="component" value="Chromosome"/>
</dbReference>
<dbReference type="AlphaFoldDB" id="A0A859DVW6"/>
<accession>A0A859DVW6</accession>